<accession>A0A443S0L0</accession>
<reference evidence="1 2" key="1">
    <citation type="journal article" date="2018" name="Gigascience">
        <title>Genomes of trombidid mites reveal novel predicted allergens and laterally-transferred genes associated with secondary metabolism.</title>
        <authorList>
            <person name="Dong X."/>
            <person name="Chaisiri K."/>
            <person name="Xia D."/>
            <person name="Armstrong S.D."/>
            <person name="Fang Y."/>
            <person name="Donnelly M.J."/>
            <person name="Kadowaki T."/>
            <person name="McGarry J.W."/>
            <person name="Darby A.C."/>
            <person name="Makepeace B.L."/>
        </authorList>
    </citation>
    <scope>NUCLEOTIDE SEQUENCE [LARGE SCALE GENOMIC DNA]</scope>
    <source>
        <strain evidence="1">UoL-UT</strain>
    </source>
</reference>
<dbReference type="EMBL" id="NCKV01014056">
    <property type="protein sequence ID" value="RWS21023.1"/>
    <property type="molecule type" value="Genomic_DNA"/>
</dbReference>
<comment type="caution">
    <text evidence="1">The sequence shown here is derived from an EMBL/GenBank/DDBJ whole genome shotgun (WGS) entry which is preliminary data.</text>
</comment>
<organism evidence="1 2">
    <name type="scientific">Leptotrombidium deliense</name>
    <dbReference type="NCBI Taxonomy" id="299467"/>
    <lineage>
        <taxon>Eukaryota</taxon>
        <taxon>Metazoa</taxon>
        <taxon>Ecdysozoa</taxon>
        <taxon>Arthropoda</taxon>
        <taxon>Chelicerata</taxon>
        <taxon>Arachnida</taxon>
        <taxon>Acari</taxon>
        <taxon>Acariformes</taxon>
        <taxon>Trombidiformes</taxon>
        <taxon>Prostigmata</taxon>
        <taxon>Anystina</taxon>
        <taxon>Parasitengona</taxon>
        <taxon>Trombiculoidea</taxon>
        <taxon>Trombiculidae</taxon>
        <taxon>Leptotrombidium</taxon>
    </lineage>
</organism>
<name>A0A443S0L0_9ACAR</name>
<sequence>MHWIGLLNSSLNPLLYTQFAKNIQTEFKLRGKTL</sequence>
<dbReference type="Proteomes" id="UP000288716">
    <property type="component" value="Unassembled WGS sequence"/>
</dbReference>
<dbReference type="AlphaFoldDB" id="A0A443S0L0"/>
<gene>
    <name evidence="1" type="ORF">B4U80_03859</name>
</gene>
<evidence type="ECO:0000313" key="1">
    <source>
        <dbReference type="EMBL" id="RWS21023.1"/>
    </source>
</evidence>
<evidence type="ECO:0000313" key="2">
    <source>
        <dbReference type="Proteomes" id="UP000288716"/>
    </source>
</evidence>
<keyword evidence="2" id="KW-1185">Reference proteome</keyword>
<proteinExistence type="predicted"/>
<protein>
    <submittedName>
        <fullName evidence="1">Uncharacterized protein</fullName>
    </submittedName>
</protein>
<dbReference type="VEuPathDB" id="VectorBase:LDEU011017"/>